<feature type="transmembrane region" description="Helical" evidence="9">
    <location>
        <begin position="95"/>
        <end position="117"/>
    </location>
</feature>
<evidence type="ECO:0000256" key="6">
    <source>
        <dbReference type="ARBA" id="ARBA00022989"/>
    </source>
</evidence>
<dbReference type="SUPFAM" id="SSF161098">
    <property type="entry name" value="MetI-like"/>
    <property type="match status" value="1"/>
</dbReference>
<dbReference type="PROSITE" id="PS50928">
    <property type="entry name" value="ABC_TM1"/>
    <property type="match status" value="1"/>
</dbReference>
<evidence type="ECO:0000259" key="10">
    <source>
        <dbReference type="PROSITE" id="PS50928"/>
    </source>
</evidence>
<protein>
    <submittedName>
        <fullName evidence="11">ABC transporter permease</fullName>
    </submittedName>
</protein>
<feature type="transmembrane region" description="Helical" evidence="9">
    <location>
        <begin position="217"/>
        <end position="237"/>
    </location>
</feature>
<dbReference type="PANTHER" id="PTHR30151">
    <property type="entry name" value="ALKANE SULFONATE ABC TRANSPORTER-RELATED, MEMBRANE SUBUNIT"/>
    <property type="match status" value="1"/>
</dbReference>
<evidence type="ECO:0000256" key="4">
    <source>
        <dbReference type="ARBA" id="ARBA00022475"/>
    </source>
</evidence>
<feature type="domain" description="ABC transmembrane type-1" evidence="10">
    <location>
        <begin position="88"/>
        <end position="268"/>
    </location>
</feature>
<evidence type="ECO:0000256" key="7">
    <source>
        <dbReference type="ARBA" id="ARBA00023136"/>
    </source>
</evidence>
<keyword evidence="4" id="KW-1003">Cell membrane</keyword>
<dbReference type="Proteomes" id="UP000298588">
    <property type="component" value="Chromosome"/>
</dbReference>
<organism evidence="11 12">
    <name type="scientific">Phreatobacter aquaticus</name>
    <dbReference type="NCBI Taxonomy" id="2570229"/>
    <lineage>
        <taxon>Bacteria</taxon>
        <taxon>Pseudomonadati</taxon>
        <taxon>Pseudomonadota</taxon>
        <taxon>Alphaproteobacteria</taxon>
        <taxon>Hyphomicrobiales</taxon>
        <taxon>Phreatobacteraceae</taxon>
        <taxon>Phreatobacter</taxon>
    </lineage>
</organism>
<reference evidence="11 12" key="1">
    <citation type="submission" date="2019-04" db="EMBL/GenBank/DDBJ databases">
        <title>Phreatobacter aquaticus sp. nov.</title>
        <authorList>
            <person name="Choi A."/>
            <person name="Baek K."/>
        </authorList>
    </citation>
    <scope>NUCLEOTIDE SEQUENCE [LARGE SCALE GENOMIC DNA]</scope>
    <source>
        <strain evidence="11 12">NMCR1094</strain>
    </source>
</reference>
<dbReference type="FunFam" id="1.10.3720.10:FF:000003">
    <property type="entry name" value="Aliphatic sulfonate ABC transporter permease"/>
    <property type="match status" value="1"/>
</dbReference>
<dbReference type="GO" id="GO:0005886">
    <property type="term" value="C:plasma membrane"/>
    <property type="evidence" value="ECO:0007669"/>
    <property type="project" value="UniProtKB-SubCell"/>
</dbReference>
<keyword evidence="12" id="KW-1185">Reference proteome</keyword>
<dbReference type="EMBL" id="CP039865">
    <property type="protein sequence ID" value="QCK84969.1"/>
    <property type="molecule type" value="Genomic_DNA"/>
</dbReference>
<evidence type="ECO:0000313" key="11">
    <source>
        <dbReference type="EMBL" id="QCK84969.1"/>
    </source>
</evidence>
<feature type="transmembrane region" description="Helical" evidence="9">
    <location>
        <begin position="32"/>
        <end position="51"/>
    </location>
</feature>
<gene>
    <name evidence="11" type="ORF">E8L99_03840</name>
</gene>
<dbReference type="RefSeq" id="WP_137098303.1">
    <property type="nucleotide sequence ID" value="NZ_CP039865.1"/>
</dbReference>
<comment type="similarity">
    <text evidence="2 9">Belongs to the binding-protein-dependent transport system permease family.</text>
</comment>
<dbReference type="CDD" id="cd06261">
    <property type="entry name" value="TM_PBP2"/>
    <property type="match status" value="1"/>
</dbReference>
<dbReference type="Gene3D" id="1.10.3720.10">
    <property type="entry name" value="MetI-like"/>
    <property type="match status" value="1"/>
</dbReference>
<evidence type="ECO:0000256" key="1">
    <source>
        <dbReference type="ARBA" id="ARBA00004651"/>
    </source>
</evidence>
<feature type="transmembrane region" description="Helical" evidence="9">
    <location>
        <begin position="129"/>
        <end position="148"/>
    </location>
</feature>
<keyword evidence="6 9" id="KW-1133">Transmembrane helix</keyword>
<dbReference type="AlphaFoldDB" id="A0A4D7QGL2"/>
<feature type="transmembrane region" description="Helical" evidence="9">
    <location>
        <begin position="154"/>
        <end position="173"/>
    </location>
</feature>
<dbReference type="PANTHER" id="PTHR30151:SF0">
    <property type="entry name" value="ABC TRANSPORTER PERMEASE PROTEIN MJ0413-RELATED"/>
    <property type="match status" value="1"/>
</dbReference>
<keyword evidence="7 9" id="KW-0472">Membrane</keyword>
<comment type="subcellular location">
    <subcellularLocation>
        <location evidence="1 9">Cell membrane</location>
        <topology evidence="1 9">Multi-pass membrane protein</topology>
    </subcellularLocation>
</comment>
<keyword evidence="3 9" id="KW-0813">Transport</keyword>
<dbReference type="OrthoDB" id="9799271at2"/>
<dbReference type="InterPro" id="IPR035906">
    <property type="entry name" value="MetI-like_sf"/>
</dbReference>
<accession>A0A4D7QGL2</accession>
<evidence type="ECO:0000256" key="9">
    <source>
        <dbReference type="RuleBase" id="RU363032"/>
    </source>
</evidence>
<dbReference type="GO" id="GO:0042918">
    <property type="term" value="P:alkanesulfonate transmembrane transport"/>
    <property type="evidence" value="ECO:0007669"/>
    <property type="project" value="UniProtKB-ARBA"/>
</dbReference>
<proteinExistence type="inferred from homology"/>
<name>A0A4D7QGL2_9HYPH</name>
<evidence type="ECO:0000256" key="5">
    <source>
        <dbReference type="ARBA" id="ARBA00022692"/>
    </source>
</evidence>
<sequence length="284" mass="30557">MTIAETQPVAATSAAVRPSAGSAFWRRIKPTVLALIVPALLLLFWQVTTGLRMTRLIPTPYEVGEYMIDFAVGGIYDDAFSATLLQHLFASMSRVYGGFALAALFALPIGMMIGRIPTARMLLDPVLQVMRPIPVTAWLPLSMILFGLGPRSAFALVCLGAFYPILLNTVFGVRNVDPKLFEAASMLGCEGNAQFYKVVLPAALPSIFTGLRLGLGLAWFVIVVGEMTGVPQGLGAVIMDGRTLSRTELVICGMIIIGLAGYVSDRIVVMIGNRMLAWSPTHHG</sequence>
<evidence type="ECO:0000313" key="12">
    <source>
        <dbReference type="Proteomes" id="UP000298588"/>
    </source>
</evidence>
<comment type="function">
    <text evidence="8">Probably part of an ABC transporter complex. Probably responsible for the translocation of the substrate across the membrane.</text>
</comment>
<evidence type="ECO:0000256" key="8">
    <source>
        <dbReference type="ARBA" id="ARBA00056719"/>
    </source>
</evidence>
<dbReference type="KEGG" id="paqt:E8L99_03840"/>
<feature type="transmembrane region" description="Helical" evidence="9">
    <location>
        <begin position="249"/>
        <end position="271"/>
    </location>
</feature>
<evidence type="ECO:0000256" key="2">
    <source>
        <dbReference type="ARBA" id="ARBA00009306"/>
    </source>
</evidence>
<keyword evidence="5 9" id="KW-0812">Transmembrane</keyword>
<dbReference type="InterPro" id="IPR000515">
    <property type="entry name" value="MetI-like"/>
</dbReference>
<dbReference type="Pfam" id="PF00528">
    <property type="entry name" value="BPD_transp_1"/>
    <property type="match status" value="1"/>
</dbReference>
<evidence type="ECO:0000256" key="3">
    <source>
        <dbReference type="ARBA" id="ARBA00022448"/>
    </source>
</evidence>